<name>A0A9P7W1G0_9AGAR</name>
<dbReference type="GeneID" id="66099053"/>
<keyword evidence="2" id="KW-1185">Reference proteome</keyword>
<evidence type="ECO:0000313" key="2">
    <source>
        <dbReference type="Proteomes" id="UP000812287"/>
    </source>
</evidence>
<comment type="caution">
    <text evidence="1">The sequence shown here is derived from an EMBL/GenBank/DDBJ whole genome shotgun (WGS) entry which is preliminary data.</text>
</comment>
<organism evidence="1 2">
    <name type="scientific">Guyanagaster necrorhizus</name>
    <dbReference type="NCBI Taxonomy" id="856835"/>
    <lineage>
        <taxon>Eukaryota</taxon>
        <taxon>Fungi</taxon>
        <taxon>Dikarya</taxon>
        <taxon>Basidiomycota</taxon>
        <taxon>Agaricomycotina</taxon>
        <taxon>Agaricomycetes</taxon>
        <taxon>Agaricomycetidae</taxon>
        <taxon>Agaricales</taxon>
        <taxon>Marasmiineae</taxon>
        <taxon>Physalacriaceae</taxon>
        <taxon>Guyanagaster</taxon>
    </lineage>
</organism>
<dbReference type="RefSeq" id="XP_043044357.1">
    <property type="nucleotide sequence ID" value="XM_043176766.1"/>
</dbReference>
<dbReference type="Proteomes" id="UP000812287">
    <property type="component" value="Unassembled WGS sequence"/>
</dbReference>
<sequence>MTSLPLSETLSDTLKKQKTSLGAQLKDVLKKRSSSSSDTNTPQDPCWQLSETLETLGLQGFDNSDLIPLTSLLSAASLHQELPSSSLELGTGLETLWMPFRWLQGLEVLTGINPDIPHQQEAVEGEQGDEVQYWQAVTRVASRLKQRGATCLPRHSPVVPNPIWLTPQSLAKFLNAPDSPFQKPATPDSEPDS</sequence>
<gene>
    <name evidence="1" type="ORF">BT62DRAFT_1001697</name>
</gene>
<dbReference type="EMBL" id="MU250526">
    <property type="protein sequence ID" value="KAG7450857.1"/>
    <property type="molecule type" value="Genomic_DNA"/>
</dbReference>
<dbReference type="AlphaFoldDB" id="A0A9P7W1G0"/>
<protein>
    <submittedName>
        <fullName evidence="1">Uncharacterized protein</fullName>
    </submittedName>
</protein>
<reference evidence="1" key="1">
    <citation type="submission" date="2020-11" db="EMBL/GenBank/DDBJ databases">
        <title>Adaptations for nitrogen fixation in a non-lichenized fungal sporocarp promotes dispersal by wood-feeding termites.</title>
        <authorList>
            <consortium name="DOE Joint Genome Institute"/>
            <person name="Koch R.A."/>
            <person name="Yoon G."/>
            <person name="Arayal U."/>
            <person name="Lail K."/>
            <person name="Amirebrahimi M."/>
            <person name="Labutti K."/>
            <person name="Lipzen A."/>
            <person name="Riley R."/>
            <person name="Barry K."/>
            <person name="Henrissat B."/>
            <person name="Grigoriev I.V."/>
            <person name="Herr J.R."/>
            <person name="Aime M.C."/>
        </authorList>
    </citation>
    <scope>NUCLEOTIDE SEQUENCE</scope>
    <source>
        <strain evidence="1">MCA 3950</strain>
    </source>
</reference>
<evidence type="ECO:0000313" key="1">
    <source>
        <dbReference type="EMBL" id="KAG7450857.1"/>
    </source>
</evidence>
<accession>A0A9P7W1G0</accession>
<proteinExistence type="predicted"/>